<sequence length="374" mass="39333">MTYRSALLDFPGAAASEGASLLDAAGVPLHYGDPLGEQRRLAERPGLVDRSQRTVITVAGPDAPVFLNNLLSQKLDDASPGFAGAALDLDMQGHVLHHADMLYDGTTFHLDVPAAQGPSLLDYLRRMIFWSDVTVDEADLAIVTLLGPAGFAQRIPGALWEREVPWLQGFSRIDVCLPRPELPAAARAWTDAGGDLTGLLAYTAQRVRAGEPELRADLDEKSIAHEVPRFITRGGDAGGAGASAAEGAGAWPGAVHLHKGCYRGQETVARVENLGRSPRLLVMLQLDGSSPTEPEPGTVITANGRKVGRLGTVIHDADEGPIALALVKRSALPDTPLDIDGTAASVDPASLPVFEGEKAGKAAVEKLKRGLGPA</sequence>
<protein>
    <submittedName>
        <fullName evidence="3">Folate-binding protein</fullName>
    </submittedName>
</protein>
<dbReference type="NCBIfam" id="TIGR03317">
    <property type="entry name" value="ygfZ_signature"/>
    <property type="match status" value="1"/>
</dbReference>
<dbReference type="PANTHER" id="PTHR22602">
    <property type="entry name" value="TRANSFERASE CAF17, MITOCHONDRIAL-RELATED"/>
    <property type="match status" value="1"/>
</dbReference>
<dbReference type="Proteomes" id="UP001204000">
    <property type="component" value="Unassembled WGS sequence"/>
</dbReference>
<keyword evidence="1" id="KW-0809">Transit peptide</keyword>
<name>A0ABT1G324_9CORY</name>
<gene>
    <name evidence="3" type="ORF">M5J20_09505</name>
</gene>
<evidence type="ECO:0000313" key="4">
    <source>
        <dbReference type="Proteomes" id="UP001204000"/>
    </source>
</evidence>
<comment type="caution">
    <text evidence="3">The sequence shown here is derived from an EMBL/GenBank/DDBJ whole genome shotgun (WGS) entry which is preliminary data.</text>
</comment>
<evidence type="ECO:0000256" key="1">
    <source>
        <dbReference type="ARBA" id="ARBA00022946"/>
    </source>
</evidence>
<dbReference type="RefSeq" id="WP_253578995.1">
    <property type="nucleotide sequence ID" value="NZ_JAMFTQ010000015.1"/>
</dbReference>
<reference evidence="3" key="1">
    <citation type="submission" date="2022-05" db="EMBL/GenBank/DDBJ databases">
        <title>Corynebacterium sp. TA-R-1 sp. nov., isolated from human feces.</title>
        <authorList>
            <person name="Shamsuzzaman M."/>
            <person name="Dahal R.H."/>
        </authorList>
    </citation>
    <scope>NUCLEOTIDE SEQUENCE</scope>
    <source>
        <strain evidence="3">TA-R-1</strain>
    </source>
</reference>
<evidence type="ECO:0000313" key="3">
    <source>
        <dbReference type="EMBL" id="MCP1388414.1"/>
    </source>
</evidence>
<proteinExistence type="predicted"/>
<dbReference type="InterPro" id="IPR045179">
    <property type="entry name" value="YgfZ/GcvT"/>
</dbReference>
<dbReference type="InterPro" id="IPR017703">
    <property type="entry name" value="YgfZ/GCV_T_CS"/>
</dbReference>
<dbReference type="PANTHER" id="PTHR22602:SF0">
    <property type="entry name" value="TRANSFERASE CAF17, MITOCHONDRIAL-RELATED"/>
    <property type="match status" value="1"/>
</dbReference>
<dbReference type="InterPro" id="IPR027266">
    <property type="entry name" value="TrmE/GcvT-like"/>
</dbReference>
<dbReference type="SUPFAM" id="SSF103025">
    <property type="entry name" value="Folate-binding domain"/>
    <property type="match status" value="1"/>
</dbReference>
<keyword evidence="4" id="KW-1185">Reference proteome</keyword>
<dbReference type="EMBL" id="JAMFTQ010000015">
    <property type="protein sequence ID" value="MCP1388414.1"/>
    <property type="molecule type" value="Genomic_DNA"/>
</dbReference>
<feature type="domain" description="CAF17 C-terminal" evidence="2">
    <location>
        <begin position="282"/>
        <end position="347"/>
    </location>
</feature>
<dbReference type="PIRSF" id="PIRSF006487">
    <property type="entry name" value="GcvT"/>
    <property type="match status" value="1"/>
</dbReference>
<dbReference type="InterPro" id="IPR057460">
    <property type="entry name" value="CAF17_C"/>
</dbReference>
<evidence type="ECO:0000259" key="2">
    <source>
        <dbReference type="Pfam" id="PF25455"/>
    </source>
</evidence>
<dbReference type="Pfam" id="PF25455">
    <property type="entry name" value="Beta-barrel_CAF17_C"/>
    <property type="match status" value="1"/>
</dbReference>
<dbReference type="Gene3D" id="3.30.1360.120">
    <property type="entry name" value="Probable tRNA modification gtpase trme, domain 1"/>
    <property type="match status" value="2"/>
</dbReference>
<accession>A0ABT1G324</accession>
<organism evidence="3 4">
    <name type="scientific">Corynebacterium stercoris</name>
    <dbReference type="NCBI Taxonomy" id="2943490"/>
    <lineage>
        <taxon>Bacteria</taxon>
        <taxon>Bacillati</taxon>
        <taxon>Actinomycetota</taxon>
        <taxon>Actinomycetes</taxon>
        <taxon>Mycobacteriales</taxon>
        <taxon>Corynebacteriaceae</taxon>
        <taxon>Corynebacterium</taxon>
    </lineage>
</organism>